<keyword evidence="2" id="KW-0812">Transmembrane</keyword>
<dbReference type="SMART" id="SM00044">
    <property type="entry name" value="CYCc"/>
    <property type="match status" value="1"/>
</dbReference>
<dbReference type="SUPFAM" id="SSF55073">
    <property type="entry name" value="Nucleotide cyclase"/>
    <property type="match status" value="1"/>
</dbReference>
<evidence type="ECO:0000256" key="2">
    <source>
        <dbReference type="SAM" id="Phobius"/>
    </source>
</evidence>
<dbReference type="GO" id="GO:0035556">
    <property type="term" value="P:intracellular signal transduction"/>
    <property type="evidence" value="ECO:0007669"/>
    <property type="project" value="InterPro"/>
</dbReference>
<evidence type="ECO:0000259" key="3">
    <source>
        <dbReference type="PROSITE" id="PS50125"/>
    </source>
</evidence>
<organism evidence="4 5">
    <name type="scientific">Lusitaniella coriacea LEGE 07157</name>
    <dbReference type="NCBI Taxonomy" id="945747"/>
    <lineage>
        <taxon>Bacteria</taxon>
        <taxon>Bacillati</taxon>
        <taxon>Cyanobacteriota</taxon>
        <taxon>Cyanophyceae</taxon>
        <taxon>Spirulinales</taxon>
        <taxon>Lusitaniellaceae</taxon>
        <taxon>Lusitaniella</taxon>
    </lineage>
</organism>
<dbReference type="Gene3D" id="3.30.70.1230">
    <property type="entry name" value="Nucleotide cyclase"/>
    <property type="match status" value="1"/>
</dbReference>
<name>A0A8J7DVM8_9CYAN</name>
<feature type="transmembrane region" description="Helical" evidence="2">
    <location>
        <begin position="337"/>
        <end position="355"/>
    </location>
</feature>
<dbReference type="Proteomes" id="UP000654482">
    <property type="component" value="Unassembled WGS sequence"/>
</dbReference>
<reference evidence="4" key="1">
    <citation type="submission" date="2020-10" db="EMBL/GenBank/DDBJ databases">
        <authorList>
            <person name="Castelo-Branco R."/>
            <person name="Eusebio N."/>
            <person name="Adriana R."/>
            <person name="Vieira A."/>
            <person name="Brugerolle De Fraissinette N."/>
            <person name="Rezende De Castro R."/>
            <person name="Schneider M.P."/>
            <person name="Vasconcelos V."/>
            <person name="Leao P.N."/>
        </authorList>
    </citation>
    <scope>NUCLEOTIDE SEQUENCE</scope>
    <source>
        <strain evidence="4">LEGE 07157</strain>
    </source>
</reference>
<dbReference type="CDD" id="cd07302">
    <property type="entry name" value="CHD"/>
    <property type="match status" value="1"/>
</dbReference>
<dbReference type="GO" id="GO:0004016">
    <property type="term" value="F:adenylate cyclase activity"/>
    <property type="evidence" value="ECO:0007669"/>
    <property type="project" value="UniProtKB-ARBA"/>
</dbReference>
<comment type="caution">
    <text evidence="4">The sequence shown here is derived from an EMBL/GenBank/DDBJ whole genome shotgun (WGS) entry which is preliminary data.</text>
</comment>
<dbReference type="PANTHER" id="PTHR43081">
    <property type="entry name" value="ADENYLATE CYCLASE, TERMINAL-DIFFERENTIATION SPECIFIC-RELATED"/>
    <property type="match status" value="1"/>
</dbReference>
<dbReference type="InterPro" id="IPR029787">
    <property type="entry name" value="Nucleotide_cyclase"/>
</dbReference>
<evidence type="ECO:0000313" key="4">
    <source>
        <dbReference type="EMBL" id="MBE9115586.1"/>
    </source>
</evidence>
<keyword evidence="2" id="KW-1133">Transmembrane helix</keyword>
<dbReference type="PANTHER" id="PTHR43081:SF1">
    <property type="entry name" value="ADENYLATE CYCLASE, TERMINAL-DIFFERENTIATION SPECIFIC"/>
    <property type="match status" value="1"/>
</dbReference>
<keyword evidence="2" id="KW-0472">Membrane</keyword>
<dbReference type="RefSeq" id="WP_194028684.1">
    <property type="nucleotide sequence ID" value="NZ_JADEWZ010000008.1"/>
</dbReference>
<feature type="domain" description="Guanylate cyclase" evidence="3">
    <location>
        <begin position="467"/>
        <end position="605"/>
    </location>
</feature>
<comment type="similarity">
    <text evidence="1">Belongs to the adenylyl cyclase class-3 family.</text>
</comment>
<dbReference type="AlphaFoldDB" id="A0A8J7DVM8"/>
<gene>
    <name evidence="4" type="ORF">IQ249_06715</name>
</gene>
<evidence type="ECO:0000256" key="1">
    <source>
        <dbReference type="ARBA" id="ARBA00005381"/>
    </source>
</evidence>
<accession>A0A8J7DVM8</accession>
<keyword evidence="5" id="KW-1185">Reference proteome</keyword>
<dbReference type="PROSITE" id="PS50125">
    <property type="entry name" value="GUANYLATE_CYCLASE_2"/>
    <property type="match status" value="1"/>
</dbReference>
<evidence type="ECO:0000313" key="5">
    <source>
        <dbReference type="Proteomes" id="UP000654482"/>
    </source>
</evidence>
<dbReference type="GO" id="GO:0009190">
    <property type="term" value="P:cyclic nucleotide biosynthetic process"/>
    <property type="evidence" value="ECO:0007669"/>
    <property type="project" value="InterPro"/>
</dbReference>
<dbReference type="InterPro" id="IPR001054">
    <property type="entry name" value="A/G_cyclase"/>
</dbReference>
<dbReference type="InterPro" id="IPR007890">
    <property type="entry name" value="CHASE2"/>
</dbReference>
<dbReference type="EMBL" id="JADEWZ010000008">
    <property type="protein sequence ID" value="MBE9115586.1"/>
    <property type="molecule type" value="Genomic_DNA"/>
</dbReference>
<dbReference type="InterPro" id="IPR050697">
    <property type="entry name" value="Adenylyl/Guanylyl_Cyclase_3/4"/>
</dbReference>
<proteinExistence type="inferred from homology"/>
<sequence>MRVKQLKHKIREWRGVGFVIPTIAGIITAIRFLGFLQPLELVAFDRFMSWRPTEAIDERIIIVGVEEEDLKGVGQWPIPDAVLARAIEKIKAENPAVIGLDFYRDLPVEPGRDDLVRVLKDTPNLIGIELFGDEQPNSAVAPPPTLKDQPERIGFNNVVIDSDGKLRRGLLSSYNGEREAASLSMILAGMYLENLGIIPQPLAKNSQAFSWGKGIVRPLQKYDGGYAGVDTGGYQVLINYRGSAGRFLRVSLMDVLEDKIPDRAKQISSGSAFEGRIVLIGATAVSLNDFFYTPYSGNHITTPERTPGVEVHANITSQLLALALDGRPLIQTLPKPAEILLIFIGSSVGAIACWLSREGGKLNATPLHWILVNASLTGSALVAFIGGSYLCFAIASWWLPVVPCTLALLASTLALNLYIAQIERQERQTLMTLFGRHVTPKIAEEIWLGRDRLLKEGRLKGRKAIASVLFSDLKGFSTIATLSDPEELMCWLNEYMDGMAKEVLQHGGVVDKFIGDAVMGVFGVPIPRQHREEIANDAIAAVQCALAMTTTLEALNQQWEIQGRPQTSMRIGIATGEVVTGSLGSSQRIDYTTLGDSVNVAARLEGYDKTFDGGLCRILINEETYQLVKEKFPTKFVKEVILKGRQQKTKIYQVLRL</sequence>
<dbReference type="Pfam" id="PF05226">
    <property type="entry name" value="CHASE2"/>
    <property type="match status" value="1"/>
</dbReference>
<feature type="transmembrane region" description="Helical" evidence="2">
    <location>
        <begin position="367"/>
        <end position="385"/>
    </location>
</feature>
<protein>
    <submittedName>
        <fullName evidence="4">Adenylate/guanylate cyclase domain-containing protein</fullName>
    </submittedName>
</protein>
<feature type="transmembrane region" description="Helical" evidence="2">
    <location>
        <begin position="12"/>
        <end position="36"/>
    </location>
</feature>
<dbReference type="Pfam" id="PF00211">
    <property type="entry name" value="Guanylate_cyc"/>
    <property type="match status" value="1"/>
</dbReference>
<dbReference type="SMART" id="SM01080">
    <property type="entry name" value="CHASE2"/>
    <property type="match status" value="1"/>
</dbReference>
<feature type="transmembrane region" description="Helical" evidence="2">
    <location>
        <begin position="397"/>
        <end position="419"/>
    </location>
</feature>